<comment type="caution">
    <text evidence="1">The sequence shown here is derived from an EMBL/GenBank/DDBJ whole genome shotgun (WGS) entry which is preliminary data.</text>
</comment>
<evidence type="ECO:0000313" key="1">
    <source>
        <dbReference type="EMBL" id="MFD1125232.1"/>
    </source>
</evidence>
<name>A0ABW3PI16_9LACO</name>
<organism evidence="1 2">
    <name type="scientific">Lentilactobacillus raoultii</name>
    <dbReference type="NCBI Taxonomy" id="1987503"/>
    <lineage>
        <taxon>Bacteria</taxon>
        <taxon>Bacillati</taxon>
        <taxon>Bacillota</taxon>
        <taxon>Bacilli</taxon>
        <taxon>Lactobacillales</taxon>
        <taxon>Lactobacillaceae</taxon>
        <taxon>Lentilactobacillus</taxon>
    </lineage>
</organism>
<dbReference type="Gene3D" id="2.30.30.110">
    <property type="match status" value="1"/>
</dbReference>
<evidence type="ECO:0000313" key="2">
    <source>
        <dbReference type="Proteomes" id="UP001597156"/>
    </source>
</evidence>
<keyword evidence="2" id="KW-1185">Reference proteome</keyword>
<dbReference type="Proteomes" id="UP001597156">
    <property type="component" value="Unassembled WGS sequence"/>
</dbReference>
<dbReference type="SUPFAM" id="SSF50118">
    <property type="entry name" value="Cell growth inhibitor/plasmid maintenance toxic component"/>
    <property type="match status" value="1"/>
</dbReference>
<sequence length="114" mass="13397">MSPMDIYIADVFFDDNTGKSKHRPILVVDYNDKYLVTFKITTKFANKSKSIKQYYYRILDLGVAGLHRQSYIDTLQLVNITRDYVLSRRPIGQLSNRDKVNLFKFIKNNKAKQN</sequence>
<reference evidence="2" key="1">
    <citation type="journal article" date="2019" name="Int. J. Syst. Evol. Microbiol.">
        <title>The Global Catalogue of Microorganisms (GCM) 10K type strain sequencing project: providing services to taxonomists for standard genome sequencing and annotation.</title>
        <authorList>
            <consortium name="The Broad Institute Genomics Platform"/>
            <consortium name="The Broad Institute Genome Sequencing Center for Infectious Disease"/>
            <person name="Wu L."/>
            <person name="Ma J."/>
        </authorList>
    </citation>
    <scope>NUCLEOTIDE SEQUENCE [LARGE SCALE GENOMIC DNA]</scope>
    <source>
        <strain evidence="2">CCUG 71848</strain>
    </source>
</reference>
<dbReference type="InterPro" id="IPR011067">
    <property type="entry name" value="Plasmid_toxin/cell-grow_inhib"/>
</dbReference>
<accession>A0ABW3PI16</accession>
<proteinExistence type="predicted"/>
<gene>
    <name evidence="1" type="ORF">ACFQ22_07680</name>
</gene>
<dbReference type="EMBL" id="JBHTLH010000019">
    <property type="protein sequence ID" value="MFD1125232.1"/>
    <property type="molecule type" value="Genomic_DNA"/>
</dbReference>
<protein>
    <submittedName>
        <fullName evidence="1">Type II toxin-antitoxin system PemK/MazF family toxin</fullName>
    </submittedName>
</protein>
<dbReference type="RefSeq" id="WP_121978152.1">
    <property type="nucleotide sequence ID" value="NZ_JBHTLH010000019.1"/>
</dbReference>